<name>A0A4P6HPM6_9BACT</name>
<proteinExistence type="predicted"/>
<evidence type="ECO:0000313" key="10">
    <source>
        <dbReference type="Proteomes" id="UP000293296"/>
    </source>
</evidence>
<dbReference type="CDD" id="cd21121">
    <property type="entry name" value="SPASM_Cmo-like"/>
    <property type="match status" value="1"/>
</dbReference>
<dbReference type="KEGG" id="dcb:C3Y92_12710"/>
<dbReference type="InterPro" id="IPR027586">
    <property type="entry name" value="rSAM_metal_mat"/>
</dbReference>
<evidence type="ECO:0000256" key="4">
    <source>
        <dbReference type="ARBA" id="ARBA00022723"/>
    </source>
</evidence>
<dbReference type="PROSITE" id="PS51918">
    <property type="entry name" value="RADICAL_SAM"/>
    <property type="match status" value="1"/>
</dbReference>
<organism evidence="9 10">
    <name type="scientific">Solidesulfovibrio carbinolicus</name>
    <dbReference type="NCBI Taxonomy" id="296842"/>
    <lineage>
        <taxon>Bacteria</taxon>
        <taxon>Pseudomonadati</taxon>
        <taxon>Thermodesulfobacteriota</taxon>
        <taxon>Desulfovibrionia</taxon>
        <taxon>Desulfovibrionales</taxon>
        <taxon>Desulfovibrionaceae</taxon>
        <taxon>Solidesulfovibrio</taxon>
    </lineage>
</organism>
<evidence type="ECO:0000256" key="6">
    <source>
        <dbReference type="ARBA" id="ARBA00023004"/>
    </source>
</evidence>
<keyword evidence="2" id="KW-0004">4Fe-4S</keyword>
<sequence length="473" mass="52322">MTTNRHATEDVSRLDHPSRLFVEVTSRCNLRCAMCVKHSGHGVQAEGDMSPETFRALEPALPNLDALILNGIGEPLLHPRLEAFIRTAKNAMPADGWVGFQTNGHLLDQTRAASLAAAGLDRIFLSVDAASQELFQAVRAGGSLGHVERALAALTEARQAHPGRTLEVGAEFVVMRDNLAELPGLVSWLAQRGASTLVVSHVLPFSAAMANQPVFGVNTRQARQYYEAWSDTAKDKGLSLDQYFEIAWKYHKTPQEQRLVDFVQEMVFTAVKHDIPFQVTNSIVGEDLRQTEDVFGQAQAVAERLGLRLVLPPVRPVSGQACLGVKHGGMFVAWDGTVSPCHFLWRSFSCYFYGREKQVGRKVFGDLTREPLSAIWNNPAYTAFRDDVLRRRYPHCPSCNVYPCEDINSLDFENDCYGETVPCGDCLWSMGLLQCMGQEDLHGEFQEDALGTGATPPCDRFRPGVQDGNLLQS</sequence>
<dbReference type="InterPro" id="IPR007197">
    <property type="entry name" value="rSAM"/>
</dbReference>
<evidence type="ECO:0000313" key="9">
    <source>
        <dbReference type="EMBL" id="QAZ68040.1"/>
    </source>
</evidence>
<dbReference type="NCBIfam" id="TIGR04311">
    <property type="entry name" value="rSAM_Geo_metal"/>
    <property type="match status" value="1"/>
</dbReference>
<keyword evidence="5" id="KW-0560">Oxidoreductase</keyword>
<dbReference type="SUPFAM" id="SSF102114">
    <property type="entry name" value="Radical SAM enzymes"/>
    <property type="match status" value="1"/>
</dbReference>
<keyword evidence="4" id="KW-0479">Metal-binding</keyword>
<evidence type="ECO:0000259" key="8">
    <source>
        <dbReference type="PROSITE" id="PS51918"/>
    </source>
</evidence>
<dbReference type="InterPro" id="IPR050377">
    <property type="entry name" value="Radical_SAM_PqqE_MftC-like"/>
</dbReference>
<evidence type="ECO:0000256" key="7">
    <source>
        <dbReference type="ARBA" id="ARBA00023014"/>
    </source>
</evidence>
<dbReference type="InterPro" id="IPR013785">
    <property type="entry name" value="Aldolase_TIM"/>
</dbReference>
<dbReference type="SFLD" id="SFLDG01067">
    <property type="entry name" value="SPASM/twitch_domain_containing"/>
    <property type="match status" value="1"/>
</dbReference>
<dbReference type="InterPro" id="IPR006638">
    <property type="entry name" value="Elp3/MiaA/NifB-like_rSAM"/>
</dbReference>
<keyword evidence="3" id="KW-0949">S-adenosyl-L-methionine</keyword>
<dbReference type="SFLD" id="SFLDG01387">
    <property type="entry name" value="BtrN-like_SPASM_domain_contain"/>
    <property type="match status" value="1"/>
</dbReference>
<dbReference type="Gene3D" id="3.20.20.70">
    <property type="entry name" value="Aldolase class I"/>
    <property type="match status" value="1"/>
</dbReference>
<feature type="domain" description="Radical SAM core" evidence="8">
    <location>
        <begin position="14"/>
        <end position="239"/>
    </location>
</feature>
<dbReference type="Pfam" id="PF13186">
    <property type="entry name" value="SPASM"/>
    <property type="match status" value="1"/>
</dbReference>
<gene>
    <name evidence="9" type="ORF">C3Y92_12710</name>
</gene>
<dbReference type="PANTHER" id="PTHR11228:SF7">
    <property type="entry name" value="PQQA PEPTIDE CYCLASE"/>
    <property type="match status" value="1"/>
</dbReference>
<evidence type="ECO:0000256" key="5">
    <source>
        <dbReference type="ARBA" id="ARBA00023002"/>
    </source>
</evidence>
<dbReference type="CDD" id="cd01335">
    <property type="entry name" value="Radical_SAM"/>
    <property type="match status" value="1"/>
</dbReference>
<evidence type="ECO:0000256" key="1">
    <source>
        <dbReference type="ARBA" id="ARBA00001966"/>
    </source>
</evidence>
<comment type="cofactor">
    <cofactor evidence="1">
        <name>[4Fe-4S] cluster</name>
        <dbReference type="ChEBI" id="CHEBI:49883"/>
    </cofactor>
</comment>
<dbReference type="EMBL" id="CP026538">
    <property type="protein sequence ID" value="QAZ68040.1"/>
    <property type="molecule type" value="Genomic_DNA"/>
</dbReference>
<dbReference type="OrthoDB" id="9772409at2"/>
<dbReference type="SFLD" id="SFLDS00029">
    <property type="entry name" value="Radical_SAM"/>
    <property type="match status" value="1"/>
</dbReference>
<dbReference type="GO" id="GO:0016491">
    <property type="term" value="F:oxidoreductase activity"/>
    <property type="evidence" value="ECO:0007669"/>
    <property type="project" value="UniProtKB-KW"/>
</dbReference>
<accession>A0A4P6HPM6</accession>
<dbReference type="GO" id="GO:0046872">
    <property type="term" value="F:metal ion binding"/>
    <property type="evidence" value="ECO:0007669"/>
    <property type="project" value="UniProtKB-KW"/>
</dbReference>
<dbReference type="InterPro" id="IPR058240">
    <property type="entry name" value="rSAM_sf"/>
</dbReference>
<dbReference type="AlphaFoldDB" id="A0A4P6HPM6"/>
<dbReference type="InterPro" id="IPR000385">
    <property type="entry name" value="MoaA_NifB_PqqE_Fe-S-bd_CS"/>
</dbReference>
<evidence type="ECO:0000256" key="3">
    <source>
        <dbReference type="ARBA" id="ARBA00022691"/>
    </source>
</evidence>
<dbReference type="SMART" id="SM00729">
    <property type="entry name" value="Elp3"/>
    <property type="match status" value="1"/>
</dbReference>
<dbReference type="InterPro" id="IPR034391">
    <property type="entry name" value="AdoMet-like_SPASM_containing"/>
</dbReference>
<reference evidence="9 10" key="1">
    <citation type="submission" date="2018-02" db="EMBL/GenBank/DDBJ databases">
        <title>Genome sequence of Desulfovibrio carbinolicus DSM 3852.</title>
        <authorList>
            <person name="Wilbanks E."/>
            <person name="Skennerton C.T."/>
            <person name="Orphan V.J."/>
        </authorList>
    </citation>
    <scope>NUCLEOTIDE SEQUENCE [LARGE SCALE GENOMIC DNA]</scope>
    <source>
        <strain evidence="9 10">DSM 3852</strain>
    </source>
</reference>
<keyword evidence="6" id="KW-0408">Iron</keyword>
<dbReference type="GO" id="GO:0051539">
    <property type="term" value="F:4 iron, 4 sulfur cluster binding"/>
    <property type="evidence" value="ECO:0007669"/>
    <property type="project" value="UniProtKB-KW"/>
</dbReference>
<dbReference type="Pfam" id="PF04055">
    <property type="entry name" value="Radical_SAM"/>
    <property type="match status" value="1"/>
</dbReference>
<keyword evidence="10" id="KW-1185">Reference proteome</keyword>
<evidence type="ECO:0000256" key="2">
    <source>
        <dbReference type="ARBA" id="ARBA00022485"/>
    </source>
</evidence>
<dbReference type="RefSeq" id="WP_129353160.1">
    <property type="nucleotide sequence ID" value="NZ_CP026538.1"/>
</dbReference>
<dbReference type="PROSITE" id="PS01305">
    <property type="entry name" value="MOAA_NIFB_PQQE"/>
    <property type="match status" value="1"/>
</dbReference>
<dbReference type="GO" id="GO:0032324">
    <property type="term" value="P:molybdopterin cofactor biosynthetic process"/>
    <property type="evidence" value="ECO:0007669"/>
    <property type="project" value="UniProtKB-ARBA"/>
</dbReference>
<dbReference type="InterPro" id="IPR023885">
    <property type="entry name" value="4Fe4S-binding_SPASM_dom"/>
</dbReference>
<protein>
    <submittedName>
        <fullName evidence="9">Radical SAM protein</fullName>
    </submittedName>
</protein>
<dbReference type="Proteomes" id="UP000293296">
    <property type="component" value="Chromosome"/>
</dbReference>
<keyword evidence="7" id="KW-0411">Iron-sulfur</keyword>
<dbReference type="PANTHER" id="PTHR11228">
    <property type="entry name" value="RADICAL SAM DOMAIN PROTEIN"/>
    <property type="match status" value="1"/>
</dbReference>